<proteinExistence type="predicted"/>
<dbReference type="PROSITE" id="PS50879">
    <property type="entry name" value="RNASE_H_1"/>
    <property type="match status" value="1"/>
</dbReference>
<dbReference type="OrthoDB" id="2447560at2759"/>
<dbReference type="InterPro" id="IPR012337">
    <property type="entry name" value="RNaseH-like_sf"/>
</dbReference>
<protein>
    <submittedName>
        <fullName evidence="3">Ribonuclease H-like domain-containing protein</fullName>
    </submittedName>
</protein>
<sequence>MMNIQKCNNNLSLHVLLLGRQMRISLTQDPINFQDWAVSGDSTPIVELFQSHRHFREFKSFWQSINFPIFFIDQLLLSANSLISWQLYRHLAGLSSKGRVANWFKFLSQLVSNRSYSSLDTKSNFPLRTTLYNYLPHLLSDGRHKKALVLCFPADPLGPVIIGKIKKSYYRSTYHPNINQAVIIVGQIIGYTNESNKLIVSFSQRRDSAVKSFPRKRIRILPPASTSDGQYLINSEWAQILNFAADSMTTNDNDANVNITPMDTKLSEILLSAENGRCHILHSFSDDYDRSRWIHRWINDVNLRDNLLDAHQDLLADHSTERILDIYTDGSMQLGHIENTISHYAANVSLLTMGAGVFVDRADSQPITISSRLKDWPSSTCAELVAIFLALLIAPMTANINLYTDSQCALDAIDNWKAQRTNLRLKQPNNLLLIKICMILNEKALNIHWHKVKEHTGIYGNDQADIAANIGLSSQNCFNNSIDFINHDLRFFPRFDSIPIENNLRKFITSLLFIYEASEWSLLSLQKDFCHNNSGSVDWKIIWIILAQFKGFRCLSTHAADNHYGISNSTIQSSQFSPTTSSTNRGVIRLTTADNPSTRSSRESRDIEIYDDIFMDVPTPPPFDHRSRSK</sequence>
<feature type="region of interest" description="Disordered" evidence="1">
    <location>
        <begin position="572"/>
        <end position="603"/>
    </location>
</feature>
<accession>A0A8H3LE89</accession>
<comment type="caution">
    <text evidence="3">The sequence shown here is derived from an EMBL/GenBank/DDBJ whole genome shotgun (WGS) entry which is preliminary data.</text>
</comment>
<reference evidence="3" key="1">
    <citation type="submission" date="2019-10" db="EMBL/GenBank/DDBJ databases">
        <title>Conservation and host-specific expression of non-tandemly repeated heterogenous ribosome RNA gene in arbuscular mycorrhizal fungi.</title>
        <authorList>
            <person name="Maeda T."/>
            <person name="Kobayashi Y."/>
            <person name="Nakagawa T."/>
            <person name="Ezawa T."/>
            <person name="Yamaguchi K."/>
            <person name="Bino T."/>
            <person name="Nishimoto Y."/>
            <person name="Shigenobu S."/>
            <person name="Kawaguchi M."/>
        </authorList>
    </citation>
    <scope>NUCLEOTIDE SEQUENCE</scope>
    <source>
        <strain evidence="3">HR1</strain>
    </source>
</reference>
<dbReference type="Proteomes" id="UP000615446">
    <property type="component" value="Unassembled WGS sequence"/>
</dbReference>
<gene>
    <name evidence="3" type="ORF">RCL2_001393700</name>
</gene>
<feature type="domain" description="RNase H type-1" evidence="2">
    <location>
        <begin position="320"/>
        <end position="473"/>
    </location>
</feature>
<dbReference type="SUPFAM" id="SSF53098">
    <property type="entry name" value="Ribonuclease H-like"/>
    <property type="match status" value="1"/>
</dbReference>
<organism evidence="3 4">
    <name type="scientific">Rhizophagus clarus</name>
    <dbReference type="NCBI Taxonomy" id="94130"/>
    <lineage>
        <taxon>Eukaryota</taxon>
        <taxon>Fungi</taxon>
        <taxon>Fungi incertae sedis</taxon>
        <taxon>Mucoromycota</taxon>
        <taxon>Glomeromycotina</taxon>
        <taxon>Glomeromycetes</taxon>
        <taxon>Glomerales</taxon>
        <taxon>Glomeraceae</taxon>
        <taxon>Rhizophagus</taxon>
    </lineage>
</organism>
<name>A0A8H3LE89_9GLOM</name>
<dbReference type="InterPro" id="IPR002156">
    <property type="entry name" value="RNaseH_domain"/>
</dbReference>
<dbReference type="InterPro" id="IPR036397">
    <property type="entry name" value="RNaseH_sf"/>
</dbReference>
<evidence type="ECO:0000313" key="3">
    <source>
        <dbReference type="EMBL" id="GES86903.1"/>
    </source>
</evidence>
<dbReference type="Gene3D" id="3.30.420.10">
    <property type="entry name" value="Ribonuclease H-like superfamily/Ribonuclease H"/>
    <property type="match status" value="1"/>
</dbReference>
<evidence type="ECO:0000256" key="1">
    <source>
        <dbReference type="SAM" id="MobiDB-lite"/>
    </source>
</evidence>
<dbReference type="CDD" id="cd09276">
    <property type="entry name" value="Rnase_HI_RT_non_LTR"/>
    <property type="match status" value="1"/>
</dbReference>
<dbReference type="EMBL" id="BLAL01000162">
    <property type="protein sequence ID" value="GES86903.1"/>
    <property type="molecule type" value="Genomic_DNA"/>
</dbReference>
<dbReference type="GO" id="GO:0004523">
    <property type="term" value="F:RNA-DNA hybrid ribonuclease activity"/>
    <property type="evidence" value="ECO:0007669"/>
    <property type="project" value="InterPro"/>
</dbReference>
<feature type="compositionally biased region" description="Low complexity" evidence="1">
    <location>
        <begin position="572"/>
        <end position="583"/>
    </location>
</feature>
<dbReference type="Pfam" id="PF00075">
    <property type="entry name" value="RNase_H"/>
    <property type="match status" value="1"/>
</dbReference>
<evidence type="ECO:0000313" key="4">
    <source>
        <dbReference type="Proteomes" id="UP000615446"/>
    </source>
</evidence>
<evidence type="ECO:0000259" key="2">
    <source>
        <dbReference type="PROSITE" id="PS50879"/>
    </source>
</evidence>
<dbReference type="AlphaFoldDB" id="A0A8H3LE89"/>
<dbReference type="GO" id="GO:0003676">
    <property type="term" value="F:nucleic acid binding"/>
    <property type="evidence" value="ECO:0007669"/>
    <property type="project" value="InterPro"/>
</dbReference>